<evidence type="ECO:0000256" key="9">
    <source>
        <dbReference type="ARBA" id="ARBA00044786"/>
    </source>
</evidence>
<proteinExistence type="inferred from homology"/>
<dbReference type="GO" id="GO:0005634">
    <property type="term" value="C:nucleus"/>
    <property type="evidence" value="ECO:0007669"/>
    <property type="project" value="TreeGrafter"/>
</dbReference>
<dbReference type="InterPro" id="IPR007763">
    <property type="entry name" value="NDUFA12"/>
</dbReference>
<accession>A0A182JE99</accession>
<dbReference type="Pfam" id="PF03095">
    <property type="entry name" value="PTPA"/>
    <property type="match status" value="1"/>
</dbReference>
<dbReference type="GO" id="GO:0003755">
    <property type="term" value="F:peptidyl-prolyl cis-trans isomerase activity"/>
    <property type="evidence" value="ECO:0007669"/>
    <property type="project" value="UniProtKB-KW"/>
</dbReference>
<dbReference type="GO" id="GO:0008160">
    <property type="term" value="F:protein tyrosine phosphatase activator activity"/>
    <property type="evidence" value="ECO:0007669"/>
    <property type="project" value="TreeGrafter"/>
</dbReference>
<sequence length="419" mass="48264">MSDGDADGTPKRNFVVPEKLIKSAVDMERWEKSEAYYDVLGFISSMAVALQGTRNSQIVSVHPVVEQLSNVLDRLEQLAIETPPIDQPARFGNAAFKNWFQKMQSETLQLLTDALPDTLKDAAKELQVYLVESFGNATRIDYGTGHELAFVMFLMCLFKIGAIERSDEVAVGLKLFQKYIILARKLQVTYRMEPAGSHGVWSLDDFQFIPFIWGSAQLAVNSPIEPAQFVEDKTIDKFKKELMFVGCIDYIRQVKTVGLRKGRYIFARFAVVFRNDMARYVGLDKLGKLFTYIRDNGGIRASLYKLYRMDEMKSGRLVGQDKYGNKYFEDPSQFYGRNRWVEYAPHFNMEYDGSQIPSDWFGWMHYKTDLPPNRDGNRPQYKWMLDHSQNVSGTKDAYMPYSTTRPKVEAWDPKKSQTN</sequence>
<dbReference type="GO" id="GO:0005737">
    <property type="term" value="C:cytoplasm"/>
    <property type="evidence" value="ECO:0007669"/>
    <property type="project" value="UniProtKB-SubCell"/>
</dbReference>
<evidence type="ECO:0000256" key="11">
    <source>
        <dbReference type="RuleBase" id="RU361210"/>
    </source>
</evidence>
<evidence type="ECO:0000256" key="8">
    <source>
        <dbReference type="ARBA" id="ARBA00023235"/>
    </source>
</evidence>
<evidence type="ECO:0000256" key="2">
    <source>
        <dbReference type="ARBA" id="ARBA00004496"/>
    </source>
</evidence>
<dbReference type="VEuPathDB" id="VectorBase:AATE016454"/>
<dbReference type="CDD" id="cd04087">
    <property type="entry name" value="PTPA"/>
    <property type="match status" value="1"/>
</dbReference>
<comment type="similarity">
    <text evidence="3">Belongs to the complex I NDUFA12 subunit family.</text>
</comment>
<evidence type="ECO:0000256" key="1">
    <source>
        <dbReference type="ARBA" id="ARBA00000971"/>
    </source>
</evidence>
<organism evidence="12">
    <name type="scientific">Anopheles atroparvus</name>
    <name type="common">European mosquito</name>
    <dbReference type="NCBI Taxonomy" id="41427"/>
    <lineage>
        <taxon>Eukaryota</taxon>
        <taxon>Metazoa</taxon>
        <taxon>Ecdysozoa</taxon>
        <taxon>Arthropoda</taxon>
        <taxon>Hexapoda</taxon>
        <taxon>Insecta</taxon>
        <taxon>Pterygota</taxon>
        <taxon>Neoptera</taxon>
        <taxon>Endopterygota</taxon>
        <taxon>Diptera</taxon>
        <taxon>Nematocera</taxon>
        <taxon>Culicoidea</taxon>
        <taxon>Culicidae</taxon>
        <taxon>Anophelinae</taxon>
        <taxon>Anopheles</taxon>
    </lineage>
</organism>
<evidence type="ECO:0000256" key="4">
    <source>
        <dbReference type="ARBA" id="ARBA00011019"/>
    </source>
</evidence>
<dbReference type="EC" id="5.2.1.8" evidence="5 11"/>
<protein>
    <recommendedName>
        <fullName evidence="9 11">Serine/threonine-protein phosphatase 2A activator</fullName>
        <ecNumber evidence="5 11">5.2.1.8</ecNumber>
    </recommendedName>
    <alternativeName>
        <fullName evidence="10 11">Phosphotyrosyl phosphatase activator</fullName>
    </alternativeName>
</protein>
<comment type="function">
    <text evidence="11">PPIases accelerate the folding of proteins. It catalyzes the cis-trans isomerization of proline imidic peptide bonds in oligopeptides.</text>
</comment>
<keyword evidence="6 11" id="KW-0963">Cytoplasm</keyword>
<dbReference type="GO" id="GO:0045271">
    <property type="term" value="C:respiratory chain complex I"/>
    <property type="evidence" value="ECO:0007669"/>
    <property type="project" value="InterPro"/>
</dbReference>
<evidence type="ECO:0000256" key="5">
    <source>
        <dbReference type="ARBA" id="ARBA00013194"/>
    </source>
</evidence>
<comment type="similarity">
    <text evidence="4 11">Belongs to the PTPA-type PPIase family.</text>
</comment>
<keyword evidence="7 11" id="KW-0697">Rotamase</keyword>
<dbReference type="GO" id="GO:0007052">
    <property type="term" value="P:mitotic spindle organization"/>
    <property type="evidence" value="ECO:0007669"/>
    <property type="project" value="TreeGrafter"/>
</dbReference>
<name>A0A182JE99_ANOAO</name>
<dbReference type="InterPro" id="IPR043170">
    <property type="entry name" value="PTPA_C_lid"/>
</dbReference>
<comment type="subcellular location">
    <subcellularLocation>
        <location evidence="2 11">Cytoplasm</location>
    </subcellularLocation>
</comment>
<dbReference type="Gene3D" id="1.20.120.1150">
    <property type="match status" value="1"/>
</dbReference>
<dbReference type="SUPFAM" id="SSF140984">
    <property type="entry name" value="PTPA-like"/>
    <property type="match status" value="1"/>
</dbReference>
<keyword evidence="8 11" id="KW-0413">Isomerase</keyword>
<dbReference type="InterPro" id="IPR004327">
    <property type="entry name" value="Phstyr_phstse_ac"/>
</dbReference>
<evidence type="ECO:0000256" key="10">
    <source>
        <dbReference type="ARBA" id="ARBA00044820"/>
    </source>
</evidence>
<comment type="catalytic activity">
    <reaction evidence="1 11">
        <text>[protein]-peptidylproline (omega=180) = [protein]-peptidylproline (omega=0)</text>
        <dbReference type="Rhea" id="RHEA:16237"/>
        <dbReference type="Rhea" id="RHEA-COMP:10747"/>
        <dbReference type="Rhea" id="RHEA-COMP:10748"/>
        <dbReference type="ChEBI" id="CHEBI:83833"/>
        <dbReference type="ChEBI" id="CHEBI:83834"/>
        <dbReference type="EC" id="5.2.1.8"/>
    </reaction>
</comment>
<dbReference type="GO" id="GO:0000159">
    <property type="term" value="C:protein phosphatase type 2A complex"/>
    <property type="evidence" value="ECO:0007669"/>
    <property type="project" value="TreeGrafter"/>
</dbReference>
<dbReference type="AlphaFoldDB" id="A0A182JE99"/>
<evidence type="ECO:0000313" key="12">
    <source>
        <dbReference type="EnsemblMetazoa" id="AATE016454-PA.1"/>
    </source>
</evidence>
<reference evidence="12" key="1">
    <citation type="submission" date="2022-08" db="UniProtKB">
        <authorList>
            <consortium name="EnsemblMetazoa"/>
        </authorList>
    </citation>
    <scope>IDENTIFICATION</scope>
    <source>
        <strain evidence="12">EBRO</strain>
    </source>
</reference>
<evidence type="ECO:0000256" key="7">
    <source>
        <dbReference type="ARBA" id="ARBA00023110"/>
    </source>
</evidence>
<dbReference type="Pfam" id="PF05071">
    <property type="entry name" value="NDUFA12"/>
    <property type="match status" value="1"/>
</dbReference>
<dbReference type="EnsemblMetazoa" id="AATE016454-RA">
    <property type="protein sequence ID" value="AATE016454-PA.1"/>
    <property type="gene ID" value="AATE016454"/>
</dbReference>
<dbReference type="PANTHER" id="PTHR10012:SF0">
    <property type="entry name" value="SERINE_THREONINE-PROTEIN PHOSPHATASE 2A ACTIVATOR"/>
    <property type="match status" value="1"/>
</dbReference>
<dbReference type="PANTHER" id="PTHR10012">
    <property type="entry name" value="SERINE/THREONINE-PROTEIN PHOSPHATASE 2A REGULATORY SUBUNIT B"/>
    <property type="match status" value="1"/>
</dbReference>
<evidence type="ECO:0000256" key="3">
    <source>
        <dbReference type="ARBA" id="ARBA00007355"/>
    </source>
</evidence>
<evidence type="ECO:0000256" key="6">
    <source>
        <dbReference type="ARBA" id="ARBA00022490"/>
    </source>
</evidence>
<dbReference type="InterPro" id="IPR037218">
    <property type="entry name" value="PTPA_sf"/>
</dbReference>
<dbReference type="STRING" id="41427.A0A182JE99"/>